<reference evidence="3" key="2">
    <citation type="journal article" date="2020" name="Environ. Microbiol.">
        <title>The novel and transferable erm(51) gene confers Macrolides, Lincosamides, and Streptogramins B (MLSB) resistance to clonal Rhodococcus equi in the environment.</title>
        <authorList>
            <person name="Huber L."/>
            <person name="Giguere S."/>
            <person name="Slovis N.M."/>
            <person name="Alvarez-Narvaez S."/>
            <person name="Hart K.A."/>
            <person name="Greiter M."/>
            <person name="Morris E.R.A."/>
            <person name="Cohen N.D."/>
        </authorList>
    </citation>
    <scope>NUCLEOTIDE SEQUENCE</scope>
    <source>
        <strain evidence="3">Lh_116_1</strain>
        <strain evidence="4">Lh_16_1</strain>
    </source>
</reference>
<evidence type="ECO:0000313" key="5">
    <source>
        <dbReference type="Proteomes" id="UP000808906"/>
    </source>
</evidence>
<evidence type="ECO:0000313" key="2">
    <source>
        <dbReference type="EMBL" id="MBM4565987.1"/>
    </source>
</evidence>
<reference evidence="2" key="1">
    <citation type="submission" date="2019-11" db="EMBL/GenBank/DDBJ databases">
        <title>Spread of Macrolides and rifampicin resistant Rhodococcus equi in clinical isolates in the USA.</title>
        <authorList>
            <person name="Alvarez-Narvaez S."/>
            <person name="Huber L."/>
            <person name="Cohen N.D."/>
            <person name="Slovis N."/>
            <person name="Greiter M."/>
            <person name="Giguere S."/>
            <person name="Hart K."/>
        </authorList>
    </citation>
    <scope>NUCLEOTIDE SEQUENCE</scope>
    <source>
        <strain evidence="2">Lh_17</strain>
    </source>
</reference>
<dbReference type="EMBL" id="WVDC01000001">
    <property type="protein sequence ID" value="NKW41613.1"/>
    <property type="molecule type" value="Genomic_DNA"/>
</dbReference>
<organism evidence="2 5">
    <name type="scientific">Rhodococcus hoagii</name>
    <name type="common">Corynebacterium equii</name>
    <dbReference type="NCBI Taxonomy" id="43767"/>
    <lineage>
        <taxon>Bacteria</taxon>
        <taxon>Bacillati</taxon>
        <taxon>Actinomycetota</taxon>
        <taxon>Actinomycetes</taxon>
        <taxon>Mycobacteriales</taxon>
        <taxon>Nocardiaceae</taxon>
        <taxon>Prescottella</taxon>
    </lineage>
</organism>
<gene>
    <name evidence="2" type="ORF">GS441_11250</name>
    <name evidence="3" type="ORF">GS882_12400</name>
    <name evidence="4" type="ORF">GS947_08250</name>
</gene>
<protein>
    <submittedName>
        <fullName evidence="2">Uncharacterized protein</fullName>
    </submittedName>
</protein>
<name>A0A9Q2PAK8_RHOHA</name>
<accession>A0A9Q2PAK8</accession>
<dbReference type="AlphaFoldDB" id="A0A9Q2PAK8"/>
<dbReference type="Proteomes" id="UP000808906">
    <property type="component" value="Unassembled WGS sequence"/>
</dbReference>
<sequence length="350" mass="36126">MTICYAHAVGPTSDPAQDGESRGRSGTGTTPLVPDLRQQRTRLTPTPCIVLEVQCISSRCSSVRNALDRRCRVLLESNLAGCVPEWGFNVRKLMTRSVILGAATALALVGGGVADAAAPVSGAKYDFKNWDTCQLDKVYDPDTGVGTCMTVVIRDGTMRVGSLNVQIPDGSLMIAGGVAQDQVFVPAANDGKFGVYSKSLSVPGGALGTSSAEDFGPTAIQATVEAVALPVVDPYNLGVQLPVRLKLSNSLLGNNCYIGSTSNPIRLSLALQDAGAAQWISDTVPGVPGGVWPQATHKATNFAVPGATGCGLFGSLNWAVNQRAGLPSGGAGNSLSTTSSVYNAAGWELS</sequence>
<evidence type="ECO:0000256" key="1">
    <source>
        <dbReference type="SAM" id="MobiDB-lite"/>
    </source>
</evidence>
<evidence type="ECO:0000313" key="4">
    <source>
        <dbReference type="EMBL" id="NKW41613.1"/>
    </source>
</evidence>
<proteinExistence type="predicted"/>
<dbReference type="EMBL" id="WUXR01000005">
    <property type="protein sequence ID" value="MBM4565987.1"/>
    <property type="molecule type" value="Genomic_DNA"/>
</dbReference>
<evidence type="ECO:0000313" key="3">
    <source>
        <dbReference type="EMBL" id="NKT78903.1"/>
    </source>
</evidence>
<dbReference type="Proteomes" id="UP000608063">
    <property type="component" value="Unassembled WGS sequence"/>
</dbReference>
<dbReference type="EMBL" id="WVBC01000030">
    <property type="protein sequence ID" value="NKT78903.1"/>
    <property type="molecule type" value="Genomic_DNA"/>
</dbReference>
<comment type="caution">
    <text evidence="2">The sequence shown here is derived from an EMBL/GenBank/DDBJ whole genome shotgun (WGS) entry which is preliminary data.</text>
</comment>
<dbReference type="Proteomes" id="UP000603463">
    <property type="component" value="Unassembled WGS sequence"/>
</dbReference>
<feature type="region of interest" description="Disordered" evidence="1">
    <location>
        <begin position="8"/>
        <end position="37"/>
    </location>
</feature>